<accession>A0A1A8ZYA3</accession>
<organism evidence="2 3">
    <name type="scientific">Micromonospora narathiwatensis</name>
    <dbReference type="NCBI Taxonomy" id="299146"/>
    <lineage>
        <taxon>Bacteria</taxon>
        <taxon>Bacillati</taxon>
        <taxon>Actinomycetota</taxon>
        <taxon>Actinomycetes</taxon>
        <taxon>Micromonosporales</taxon>
        <taxon>Micromonosporaceae</taxon>
        <taxon>Micromonospora</taxon>
    </lineage>
</organism>
<evidence type="ECO:0000313" key="2">
    <source>
        <dbReference type="EMBL" id="SBT48868.1"/>
    </source>
</evidence>
<evidence type="ECO:0000313" key="3">
    <source>
        <dbReference type="Proteomes" id="UP000198765"/>
    </source>
</evidence>
<reference evidence="2 3" key="1">
    <citation type="submission" date="2016-06" db="EMBL/GenBank/DDBJ databases">
        <authorList>
            <person name="Kjaerup R.B."/>
            <person name="Dalgaard T.S."/>
            <person name="Juul-Madsen H.R."/>
        </authorList>
    </citation>
    <scope>NUCLEOTIDE SEQUENCE [LARGE SCALE GENOMIC DNA]</scope>
    <source>
        <strain evidence="2 3">DSM 45248</strain>
    </source>
</reference>
<keyword evidence="1" id="KW-0472">Membrane</keyword>
<feature type="transmembrane region" description="Helical" evidence="1">
    <location>
        <begin position="68"/>
        <end position="86"/>
    </location>
</feature>
<proteinExistence type="predicted"/>
<name>A0A1A8ZYA3_9ACTN</name>
<dbReference type="EMBL" id="LT594324">
    <property type="protein sequence ID" value="SBT48868.1"/>
    <property type="molecule type" value="Genomic_DNA"/>
</dbReference>
<feature type="transmembrane region" description="Helical" evidence="1">
    <location>
        <begin position="28"/>
        <end position="47"/>
    </location>
</feature>
<dbReference type="PATRIC" id="fig|299146.4.peg.3415"/>
<keyword evidence="1" id="KW-0812">Transmembrane</keyword>
<dbReference type="Proteomes" id="UP000198765">
    <property type="component" value="Chromosome I"/>
</dbReference>
<gene>
    <name evidence="2" type="ORF">GA0070621_3290</name>
</gene>
<keyword evidence="1" id="KW-1133">Transmembrane helix</keyword>
<sequence>MNLVANLIAAGIIYLVAAAAGYIKAKPAVTSTIVGLLLGLPVLYLGARISQRLARRGADKQLVEAVEFGGLVAFVVVMFVAGYITMELLF</sequence>
<evidence type="ECO:0000256" key="1">
    <source>
        <dbReference type="SAM" id="Phobius"/>
    </source>
</evidence>
<protein>
    <submittedName>
        <fullName evidence="2">Uncharacterized protein</fullName>
    </submittedName>
</protein>
<keyword evidence="3" id="KW-1185">Reference proteome</keyword>
<dbReference type="AlphaFoldDB" id="A0A1A8ZYA3"/>